<reference evidence="2 3" key="1">
    <citation type="submission" date="2023-10" db="EMBL/GenBank/DDBJ databases">
        <authorList>
            <person name="Maclean D."/>
            <person name="Macfadyen A."/>
        </authorList>
    </citation>
    <scope>NUCLEOTIDE SEQUENCE [LARGE SCALE GENOMIC DNA]</scope>
</reference>
<feature type="compositionally biased region" description="Low complexity" evidence="1">
    <location>
        <begin position="1"/>
        <end position="17"/>
    </location>
</feature>
<proteinExistence type="predicted"/>
<feature type="compositionally biased region" description="Polar residues" evidence="1">
    <location>
        <begin position="27"/>
        <end position="39"/>
    </location>
</feature>
<comment type="caution">
    <text evidence="2">The sequence shown here is derived from an EMBL/GenBank/DDBJ whole genome shotgun (WGS) entry which is preliminary data.</text>
</comment>
<dbReference type="EMBL" id="CAUYUE010000007">
    <property type="protein sequence ID" value="CAK0782734.1"/>
    <property type="molecule type" value="Genomic_DNA"/>
</dbReference>
<gene>
    <name evidence="2" type="ORF">CVIRNUC_005929</name>
</gene>
<organism evidence="2 3">
    <name type="scientific">Coccomyxa viridis</name>
    <dbReference type="NCBI Taxonomy" id="1274662"/>
    <lineage>
        <taxon>Eukaryota</taxon>
        <taxon>Viridiplantae</taxon>
        <taxon>Chlorophyta</taxon>
        <taxon>core chlorophytes</taxon>
        <taxon>Trebouxiophyceae</taxon>
        <taxon>Trebouxiophyceae incertae sedis</taxon>
        <taxon>Coccomyxaceae</taxon>
        <taxon>Coccomyxa</taxon>
    </lineage>
</organism>
<dbReference type="Proteomes" id="UP001314263">
    <property type="component" value="Unassembled WGS sequence"/>
</dbReference>
<protein>
    <submittedName>
        <fullName evidence="2">Uncharacterized protein</fullName>
    </submittedName>
</protein>
<name>A0AAV1I9X0_9CHLO</name>
<keyword evidence="3" id="KW-1185">Reference proteome</keyword>
<evidence type="ECO:0000256" key="1">
    <source>
        <dbReference type="SAM" id="MobiDB-lite"/>
    </source>
</evidence>
<evidence type="ECO:0000313" key="2">
    <source>
        <dbReference type="EMBL" id="CAK0782734.1"/>
    </source>
</evidence>
<feature type="region of interest" description="Disordered" evidence="1">
    <location>
        <begin position="1"/>
        <end position="88"/>
    </location>
</feature>
<evidence type="ECO:0000313" key="3">
    <source>
        <dbReference type="Proteomes" id="UP001314263"/>
    </source>
</evidence>
<sequence length="170" mass="18381">MSSPGLLRALLRTSSSAPERNPDSPSPKISTSPSFSDFSCNVGADFDDVDLTSNATATPRSFDGRASMESVDSRTSTPSAYNRRSMDASSLRADMRGLLFGSKASPGHDDLRRASVPNPAAFQRDAIVNHLQAKPATAAQPMAPEKARRKQKIDGMEFYEWAELIRSSSL</sequence>
<feature type="compositionally biased region" description="Polar residues" evidence="1">
    <location>
        <begin position="73"/>
        <end position="82"/>
    </location>
</feature>
<accession>A0AAV1I9X0</accession>
<dbReference type="AlphaFoldDB" id="A0AAV1I9X0"/>